<dbReference type="Proteomes" id="UP000220836">
    <property type="component" value="Unassembled WGS sequence"/>
</dbReference>
<sequence>MTYTTQSELEEHYGTKLLVDVTDRAEIATGVVDTDVAARAIADAVGEINGYLKARYVLPIVGIPDPLGVLARRIAIYNLHVYEPSAKIARDYERAIATL</sequence>
<evidence type="ECO:0000313" key="1">
    <source>
        <dbReference type="EMBL" id="SMX47707.1"/>
    </source>
</evidence>
<keyword evidence="2" id="KW-1185">Reference proteome</keyword>
<name>A0A238KYB2_9RHOB</name>
<reference evidence="1 2" key="1">
    <citation type="submission" date="2017-05" db="EMBL/GenBank/DDBJ databases">
        <authorList>
            <person name="Song R."/>
            <person name="Chenine A.L."/>
            <person name="Ruprecht R.M."/>
        </authorList>
    </citation>
    <scope>NUCLEOTIDE SEQUENCE [LARGE SCALE GENOMIC DNA]</scope>
    <source>
        <strain evidence="1 2">CECT 8663</strain>
    </source>
</reference>
<protein>
    <recommendedName>
        <fullName evidence="3">DUF1320 domain-containing protein</fullName>
    </recommendedName>
</protein>
<proteinExistence type="predicted"/>
<dbReference type="RefSeq" id="WP_245910922.1">
    <property type="nucleotide sequence ID" value="NZ_FXYH01000015.1"/>
</dbReference>
<dbReference type="AlphaFoldDB" id="A0A238KYB2"/>
<accession>A0A238KYB2</accession>
<evidence type="ECO:0000313" key="2">
    <source>
        <dbReference type="Proteomes" id="UP000220836"/>
    </source>
</evidence>
<dbReference type="EMBL" id="FXYH01000015">
    <property type="protein sequence ID" value="SMX47707.1"/>
    <property type="molecule type" value="Genomic_DNA"/>
</dbReference>
<gene>
    <name evidence="1" type="ORF">PEV8663_03618</name>
</gene>
<dbReference type="Pfam" id="PF07030">
    <property type="entry name" value="Phage_Mu_Gp36"/>
    <property type="match status" value="1"/>
</dbReference>
<evidence type="ECO:0008006" key="3">
    <source>
        <dbReference type="Google" id="ProtNLM"/>
    </source>
</evidence>
<dbReference type="InterPro" id="IPR009752">
    <property type="entry name" value="Phage_Mu_GpJ"/>
</dbReference>
<organism evidence="1 2">
    <name type="scientific">Pelagimonas varians</name>
    <dbReference type="NCBI Taxonomy" id="696760"/>
    <lineage>
        <taxon>Bacteria</taxon>
        <taxon>Pseudomonadati</taxon>
        <taxon>Pseudomonadota</taxon>
        <taxon>Alphaproteobacteria</taxon>
        <taxon>Rhodobacterales</taxon>
        <taxon>Roseobacteraceae</taxon>
        <taxon>Pelagimonas</taxon>
    </lineage>
</organism>